<comment type="function">
    <text evidence="8">Involved in the maturation of specific proteins in the endoplasmic reticulum.</text>
</comment>
<feature type="domain" description="Lipase maturation factor 1/2 C-terminal" evidence="10">
    <location>
        <begin position="438"/>
        <end position="573"/>
    </location>
</feature>
<feature type="transmembrane region" description="Helical" evidence="8">
    <location>
        <begin position="265"/>
        <end position="289"/>
    </location>
</feature>
<keyword evidence="6 8" id="KW-0472">Membrane</keyword>
<proteinExistence type="inferred from homology"/>
<feature type="transmembrane region" description="Helical" evidence="8">
    <location>
        <begin position="172"/>
        <end position="194"/>
    </location>
</feature>
<feature type="transmembrane region" description="Helical" evidence="8">
    <location>
        <begin position="116"/>
        <end position="136"/>
    </location>
</feature>
<evidence type="ECO:0000259" key="10">
    <source>
        <dbReference type="Pfam" id="PF25179"/>
    </source>
</evidence>
<name>A0ABM1NHL2_NICVS</name>
<accession>A0ABM1NHL2</accession>
<dbReference type="Pfam" id="PF06762">
    <property type="entry name" value="LMF1"/>
    <property type="match status" value="1"/>
</dbReference>
<feature type="domain" description="Lipase maturation factor 1/2 N-terminal" evidence="9">
    <location>
        <begin position="137"/>
        <end position="295"/>
    </location>
</feature>
<evidence type="ECO:0000256" key="5">
    <source>
        <dbReference type="ARBA" id="ARBA00022989"/>
    </source>
</evidence>
<keyword evidence="4 8" id="KW-0256">Endoplasmic reticulum</keyword>
<evidence type="ECO:0000256" key="4">
    <source>
        <dbReference type="ARBA" id="ARBA00022824"/>
    </source>
</evidence>
<evidence type="ECO:0000256" key="6">
    <source>
        <dbReference type="ARBA" id="ARBA00023136"/>
    </source>
</evidence>
<evidence type="ECO:0000256" key="8">
    <source>
        <dbReference type="RuleBase" id="RU361229"/>
    </source>
</evidence>
<gene>
    <name evidence="12" type="primary">LOC108569316</name>
</gene>
<evidence type="ECO:0000256" key="1">
    <source>
        <dbReference type="ARBA" id="ARBA00004477"/>
    </source>
</evidence>
<dbReference type="InterPro" id="IPR057433">
    <property type="entry name" value="LMF1/2_C"/>
</dbReference>
<feature type="transmembrane region" description="Helical" evidence="8">
    <location>
        <begin position="234"/>
        <end position="253"/>
    </location>
</feature>
<dbReference type="InterPro" id="IPR057434">
    <property type="entry name" value="LMF1/2_N"/>
</dbReference>
<sequence length="638" mass="72709">MSFLKYAKRFSSTTPVKYTRNIFLRAVCVVYLFAFISFYVQIPGLYGDNGVLPAKSVLENSKHKTLSTKVHYQPTLLWLAPYLGLDTNYALDVLALLGAFLAFSGFVSYKICRLPLFGGLWSLYFSLYQVGQVFVTSQWDDLLLEVGFLCLLIAPILRVRNSGGKQSPIDPVVFWLPLWLLFRFLFTTGVVKLLSGDPKWWDLSALGYHFQGMVLPTPLSWYAHHLPEVALKYAMLYANICEIAFPFLFFVPIRSTRYIAFAAQGVLQFFIIITGNFSFLNALILALMISLFDDYYFIGEPKGKNSKGLTALSFVIFTCTLLGITTLCTFPGKGYIPTFTFSKEEFKMASFFMVKASYYIGFLTLAILMLKSFVASFLDGNFMSRIFRWICAFLYAALAFLVFSASLVPLYSHHPTTNNTLSEQVRTAFKRLHKIHAINAYGQAKSVTGTDGRPEIVLEGSNHLEGPWTEYDFLYKPGNVNHSLPFVAPHSPRLDWQMWSAAHSTYEKQPWLLSLTHRLLEGRPEVLALMGSSPFEKPPKYIRATLYKYKFSDWTQRKTQTWWVRERVREYFPAFTKDSPTLVDYLRARNLMPTASKQPVNPLWKQGLDAIRKSTVQLEASLLIWAAFTAGCAVITIR</sequence>
<keyword evidence="7" id="KW-0325">Glycoprotein</keyword>
<dbReference type="Proteomes" id="UP000695000">
    <property type="component" value="Unplaced"/>
</dbReference>
<feature type="transmembrane region" description="Helical" evidence="8">
    <location>
        <begin position="89"/>
        <end position="109"/>
    </location>
</feature>
<evidence type="ECO:0000259" key="9">
    <source>
        <dbReference type="Pfam" id="PF06762"/>
    </source>
</evidence>
<dbReference type="PANTHER" id="PTHR14463:SF5">
    <property type="entry name" value="LIPASE MATURATION FACTOR 2"/>
    <property type="match status" value="1"/>
</dbReference>
<organism evidence="11 12">
    <name type="scientific">Nicrophorus vespilloides</name>
    <name type="common">Boreal carrion beetle</name>
    <dbReference type="NCBI Taxonomy" id="110193"/>
    <lineage>
        <taxon>Eukaryota</taxon>
        <taxon>Metazoa</taxon>
        <taxon>Ecdysozoa</taxon>
        <taxon>Arthropoda</taxon>
        <taxon>Hexapoda</taxon>
        <taxon>Insecta</taxon>
        <taxon>Pterygota</taxon>
        <taxon>Neoptera</taxon>
        <taxon>Endopterygota</taxon>
        <taxon>Coleoptera</taxon>
        <taxon>Polyphaga</taxon>
        <taxon>Staphyliniformia</taxon>
        <taxon>Silphidae</taxon>
        <taxon>Nicrophorinae</taxon>
        <taxon>Nicrophorus</taxon>
    </lineage>
</organism>
<keyword evidence="3 8" id="KW-0812">Transmembrane</keyword>
<dbReference type="Pfam" id="PF25179">
    <property type="entry name" value="LMF1_C"/>
    <property type="match status" value="1"/>
</dbReference>
<dbReference type="RefSeq" id="XP_017786312.1">
    <property type="nucleotide sequence ID" value="XM_017930823.1"/>
</dbReference>
<protein>
    <recommendedName>
        <fullName evidence="8">Lipase maturation factor</fullName>
    </recommendedName>
</protein>
<evidence type="ECO:0000256" key="2">
    <source>
        <dbReference type="ARBA" id="ARBA00005512"/>
    </source>
</evidence>
<feature type="transmembrane region" description="Helical" evidence="8">
    <location>
        <begin position="309"/>
        <end position="330"/>
    </location>
</feature>
<feature type="transmembrane region" description="Helical" evidence="8">
    <location>
        <begin position="351"/>
        <end position="374"/>
    </location>
</feature>
<feature type="transmembrane region" description="Helical" evidence="8">
    <location>
        <begin position="620"/>
        <end position="637"/>
    </location>
</feature>
<comment type="subcellular location">
    <subcellularLocation>
        <location evidence="1 8">Endoplasmic reticulum membrane</location>
        <topology evidence="1 8">Multi-pass membrane protein</topology>
    </subcellularLocation>
</comment>
<reference evidence="12" key="1">
    <citation type="submission" date="2025-08" db="UniProtKB">
        <authorList>
            <consortium name="RefSeq"/>
        </authorList>
    </citation>
    <scope>IDENTIFICATION</scope>
    <source>
        <tissue evidence="12">Whole Larva</tissue>
    </source>
</reference>
<evidence type="ECO:0000256" key="7">
    <source>
        <dbReference type="ARBA" id="ARBA00023180"/>
    </source>
</evidence>
<dbReference type="PANTHER" id="PTHR14463">
    <property type="entry name" value="LIPASE MATURATION FACTOR"/>
    <property type="match status" value="1"/>
</dbReference>
<feature type="transmembrane region" description="Helical" evidence="8">
    <location>
        <begin position="142"/>
        <end position="160"/>
    </location>
</feature>
<evidence type="ECO:0000256" key="3">
    <source>
        <dbReference type="ARBA" id="ARBA00022692"/>
    </source>
</evidence>
<evidence type="ECO:0000313" key="12">
    <source>
        <dbReference type="RefSeq" id="XP_017786312.1"/>
    </source>
</evidence>
<keyword evidence="5 8" id="KW-1133">Transmembrane helix</keyword>
<dbReference type="GeneID" id="108569316"/>
<feature type="transmembrane region" description="Helical" evidence="8">
    <location>
        <begin position="21"/>
        <end position="42"/>
    </location>
</feature>
<keyword evidence="11" id="KW-1185">Reference proteome</keyword>
<comment type="similarity">
    <text evidence="2 8">Belongs to the lipase maturation factor family.</text>
</comment>
<evidence type="ECO:0000313" key="11">
    <source>
        <dbReference type="Proteomes" id="UP000695000"/>
    </source>
</evidence>
<dbReference type="InterPro" id="IPR009613">
    <property type="entry name" value="LMF"/>
</dbReference>
<feature type="transmembrane region" description="Helical" evidence="8">
    <location>
        <begin position="386"/>
        <end position="411"/>
    </location>
</feature>